<organism evidence="2 3">
    <name type="scientific">Apiospora hydei</name>
    <dbReference type="NCBI Taxonomy" id="1337664"/>
    <lineage>
        <taxon>Eukaryota</taxon>
        <taxon>Fungi</taxon>
        <taxon>Dikarya</taxon>
        <taxon>Ascomycota</taxon>
        <taxon>Pezizomycotina</taxon>
        <taxon>Sordariomycetes</taxon>
        <taxon>Xylariomycetidae</taxon>
        <taxon>Amphisphaeriales</taxon>
        <taxon>Apiosporaceae</taxon>
        <taxon>Apiospora</taxon>
    </lineage>
</organism>
<dbReference type="RefSeq" id="XP_066664388.1">
    <property type="nucleotide sequence ID" value="XM_066815098.1"/>
</dbReference>
<keyword evidence="3" id="KW-1185">Reference proteome</keyword>
<dbReference type="GeneID" id="92048158"/>
<accession>A0ABR1VK24</accession>
<gene>
    <name evidence="2" type="ORF">PG997_010783</name>
</gene>
<evidence type="ECO:0000313" key="3">
    <source>
        <dbReference type="Proteomes" id="UP001433268"/>
    </source>
</evidence>
<name>A0ABR1VK24_9PEZI</name>
<feature type="compositionally biased region" description="Polar residues" evidence="1">
    <location>
        <begin position="1"/>
        <end position="11"/>
    </location>
</feature>
<protein>
    <submittedName>
        <fullName evidence="2">Uncharacterized protein</fullName>
    </submittedName>
</protein>
<evidence type="ECO:0000256" key="1">
    <source>
        <dbReference type="SAM" id="MobiDB-lite"/>
    </source>
</evidence>
<dbReference type="EMBL" id="JAQQWN010000008">
    <property type="protein sequence ID" value="KAK8070580.1"/>
    <property type="molecule type" value="Genomic_DNA"/>
</dbReference>
<reference evidence="2 3" key="1">
    <citation type="submission" date="2023-01" db="EMBL/GenBank/DDBJ databases">
        <title>Analysis of 21 Apiospora genomes using comparative genomics revels a genus with tremendous synthesis potential of carbohydrate active enzymes and secondary metabolites.</title>
        <authorList>
            <person name="Sorensen T."/>
        </authorList>
    </citation>
    <scope>NUCLEOTIDE SEQUENCE [LARGE SCALE GENOMIC DNA]</scope>
    <source>
        <strain evidence="2 3">CBS 114990</strain>
    </source>
</reference>
<comment type="caution">
    <text evidence="2">The sequence shown here is derived from an EMBL/GenBank/DDBJ whole genome shotgun (WGS) entry which is preliminary data.</text>
</comment>
<sequence>MSQQAGPTNRPQPAKDACAGGNIAGGANSVPVTRNQRTFINAVRAGLAGAFLYAIWRPSAAEFCNAWPGWTWRAVPNILWEVTDRVLDRFPWMLDLGQE</sequence>
<proteinExistence type="predicted"/>
<dbReference type="Proteomes" id="UP001433268">
    <property type="component" value="Unassembled WGS sequence"/>
</dbReference>
<evidence type="ECO:0000313" key="2">
    <source>
        <dbReference type="EMBL" id="KAK8070580.1"/>
    </source>
</evidence>
<feature type="region of interest" description="Disordered" evidence="1">
    <location>
        <begin position="1"/>
        <end position="21"/>
    </location>
</feature>